<keyword evidence="2 5" id="KW-0812">Transmembrane</keyword>
<reference evidence="7 8" key="1">
    <citation type="submission" date="2019-03" db="EMBL/GenBank/DDBJ databases">
        <title>The genome sequence of a newly discovered highly antifungal drug resistant Aspergillus species, Aspergillus tanneri NIH 1004.</title>
        <authorList>
            <person name="Mounaud S."/>
            <person name="Singh I."/>
            <person name="Joardar V."/>
            <person name="Pakala S."/>
            <person name="Pakala S."/>
            <person name="Venepally P."/>
            <person name="Hoover J."/>
            <person name="Nierman W."/>
            <person name="Chung J."/>
            <person name="Losada L."/>
        </authorList>
    </citation>
    <scope>NUCLEOTIDE SEQUENCE [LARGE SCALE GENOMIC DNA]</scope>
    <source>
        <strain evidence="7 8">NIH1004</strain>
    </source>
</reference>
<evidence type="ECO:0000313" key="7">
    <source>
        <dbReference type="EMBL" id="THC89676.1"/>
    </source>
</evidence>
<dbReference type="PANTHER" id="PTHR37451:SF1">
    <property type="entry name" value="MARVEL DOMAIN-CONTAINING PROTEIN"/>
    <property type="match status" value="1"/>
</dbReference>
<evidence type="ECO:0000256" key="4">
    <source>
        <dbReference type="ARBA" id="ARBA00023136"/>
    </source>
</evidence>
<evidence type="ECO:0000256" key="5">
    <source>
        <dbReference type="SAM" id="Phobius"/>
    </source>
</evidence>
<evidence type="ECO:0000259" key="6">
    <source>
        <dbReference type="Pfam" id="PF01284"/>
    </source>
</evidence>
<feature type="transmembrane region" description="Helical" evidence="5">
    <location>
        <begin position="71"/>
        <end position="95"/>
    </location>
</feature>
<feature type="transmembrane region" description="Helical" evidence="5">
    <location>
        <begin position="42"/>
        <end position="64"/>
    </location>
</feature>
<evidence type="ECO:0000256" key="2">
    <source>
        <dbReference type="ARBA" id="ARBA00022692"/>
    </source>
</evidence>
<sequence>MALSFPWIYPVRVIQVLFAIIVLGLTAYFISLLNGSDTVNFMLFNSIWTAFFATPYLALAPIFFPDLAHRFVVPTVEAITMIFWFSGFIALGALLPSPDHCHWSACHAAQAATVFGAFEWVLFVASTFPAVLGALRSTSSPGVKTPPQSTAHAGV</sequence>
<evidence type="ECO:0000256" key="3">
    <source>
        <dbReference type="ARBA" id="ARBA00022989"/>
    </source>
</evidence>
<feature type="domain" description="MARVEL" evidence="6">
    <location>
        <begin position="9"/>
        <end position="128"/>
    </location>
</feature>
<keyword evidence="8" id="KW-1185">Reference proteome</keyword>
<dbReference type="GO" id="GO:0016020">
    <property type="term" value="C:membrane"/>
    <property type="evidence" value="ECO:0007669"/>
    <property type="project" value="UniProtKB-SubCell"/>
</dbReference>
<protein>
    <recommendedName>
        <fullName evidence="6">MARVEL domain-containing protein</fullName>
    </recommendedName>
</protein>
<proteinExistence type="predicted"/>
<dbReference type="VEuPathDB" id="FungiDB:EYZ11_010873"/>
<dbReference type="AlphaFoldDB" id="A0A4S3J476"/>
<dbReference type="EMBL" id="SOSA01000621">
    <property type="protein sequence ID" value="THC89676.1"/>
    <property type="molecule type" value="Genomic_DNA"/>
</dbReference>
<gene>
    <name evidence="7" type="ORF">EYZ11_010873</name>
</gene>
<accession>A0A4S3J476</accession>
<organism evidence="7 8">
    <name type="scientific">Aspergillus tanneri</name>
    <dbReference type="NCBI Taxonomy" id="1220188"/>
    <lineage>
        <taxon>Eukaryota</taxon>
        <taxon>Fungi</taxon>
        <taxon>Dikarya</taxon>
        <taxon>Ascomycota</taxon>
        <taxon>Pezizomycotina</taxon>
        <taxon>Eurotiomycetes</taxon>
        <taxon>Eurotiomycetidae</taxon>
        <taxon>Eurotiales</taxon>
        <taxon>Aspergillaceae</taxon>
        <taxon>Aspergillus</taxon>
        <taxon>Aspergillus subgen. Circumdati</taxon>
    </lineage>
</organism>
<dbReference type="Proteomes" id="UP000308092">
    <property type="component" value="Unassembled WGS sequence"/>
</dbReference>
<feature type="transmembrane region" description="Helical" evidence="5">
    <location>
        <begin position="115"/>
        <end position="135"/>
    </location>
</feature>
<dbReference type="Pfam" id="PF01284">
    <property type="entry name" value="MARVEL"/>
    <property type="match status" value="1"/>
</dbReference>
<evidence type="ECO:0000313" key="8">
    <source>
        <dbReference type="Proteomes" id="UP000308092"/>
    </source>
</evidence>
<dbReference type="InterPro" id="IPR008253">
    <property type="entry name" value="Marvel"/>
</dbReference>
<dbReference type="PANTHER" id="PTHR37451">
    <property type="entry name" value="MARVEL DOMAIN"/>
    <property type="match status" value="1"/>
</dbReference>
<evidence type="ECO:0000256" key="1">
    <source>
        <dbReference type="ARBA" id="ARBA00004141"/>
    </source>
</evidence>
<keyword evidence="4 5" id="KW-0472">Membrane</keyword>
<feature type="transmembrane region" description="Helical" evidence="5">
    <location>
        <begin position="7"/>
        <end position="30"/>
    </location>
</feature>
<comment type="subcellular location">
    <subcellularLocation>
        <location evidence="1">Membrane</location>
        <topology evidence="1">Multi-pass membrane protein</topology>
    </subcellularLocation>
</comment>
<comment type="caution">
    <text evidence="7">The sequence shown here is derived from an EMBL/GenBank/DDBJ whole genome shotgun (WGS) entry which is preliminary data.</text>
</comment>
<keyword evidence="3 5" id="KW-1133">Transmembrane helix</keyword>
<name>A0A4S3J476_9EURO</name>